<protein>
    <submittedName>
        <fullName evidence="2">L-ascorbate metabolism protein UlaG, beta-lactamase superfamily</fullName>
    </submittedName>
</protein>
<organism evidence="2 3">
    <name type="scientific">Anaerovirgula multivorans</name>
    <dbReference type="NCBI Taxonomy" id="312168"/>
    <lineage>
        <taxon>Bacteria</taxon>
        <taxon>Bacillati</taxon>
        <taxon>Bacillota</taxon>
        <taxon>Clostridia</taxon>
        <taxon>Peptostreptococcales</taxon>
        <taxon>Natronincolaceae</taxon>
        <taxon>Anaerovirgula</taxon>
    </lineage>
</organism>
<keyword evidence="3" id="KW-1185">Reference proteome</keyword>
<evidence type="ECO:0000259" key="1">
    <source>
        <dbReference type="Pfam" id="PF12706"/>
    </source>
</evidence>
<name>A0A239HI36_9FIRM</name>
<dbReference type="Gene3D" id="3.60.15.10">
    <property type="entry name" value="Ribonuclease Z/Hydroxyacylglutathione hydrolase-like"/>
    <property type="match status" value="1"/>
</dbReference>
<sequence length="280" mass="31002">MKVARAKESIKIRPEAFEKSEHTSIAWLAGAGFFINSRGTIILIDPVLMTKSEEKNISECGLKLLVPYPIHAVDIRKVDAVLYTHPDNDHLSQDTALILAQLSPRFIGPNTVFKKLAQIGVDPNIIETCRVGDSIKINDVIIEVTPADHPWQLQDPKRCGKPFRIGDCCGFIVTTADGRCFFPGDTRLMEDHLAIQNIDVLALDVSLDPYHLNHLGATVLANLMSEAFLIPIHYGTYDVPDKPAHCGDPNDVIEKIENGKKRARILAPGELLILKKGMEI</sequence>
<dbReference type="PANTHER" id="PTHR43546">
    <property type="entry name" value="UPF0173 METAL-DEPENDENT HYDROLASE MJ1163-RELATED"/>
    <property type="match status" value="1"/>
</dbReference>
<feature type="domain" description="Metallo-beta-lactamase" evidence="1">
    <location>
        <begin position="42"/>
        <end position="234"/>
    </location>
</feature>
<dbReference type="Proteomes" id="UP000198304">
    <property type="component" value="Unassembled WGS sequence"/>
</dbReference>
<dbReference type="Pfam" id="PF12706">
    <property type="entry name" value="Lactamase_B_2"/>
    <property type="match status" value="1"/>
</dbReference>
<dbReference type="RefSeq" id="WP_089284215.1">
    <property type="nucleotide sequence ID" value="NZ_FZOJ01000022.1"/>
</dbReference>
<gene>
    <name evidence="2" type="ORF">SAMN05446037_102213</name>
</gene>
<dbReference type="InterPro" id="IPR036866">
    <property type="entry name" value="RibonucZ/Hydroxyglut_hydro"/>
</dbReference>
<reference evidence="2 3" key="1">
    <citation type="submission" date="2017-06" db="EMBL/GenBank/DDBJ databases">
        <authorList>
            <person name="Kim H.J."/>
            <person name="Triplett B.A."/>
        </authorList>
    </citation>
    <scope>NUCLEOTIDE SEQUENCE [LARGE SCALE GENOMIC DNA]</scope>
    <source>
        <strain evidence="2 3">SCA</strain>
    </source>
</reference>
<dbReference type="PANTHER" id="PTHR43546:SF3">
    <property type="entry name" value="UPF0173 METAL-DEPENDENT HYDROLASE MJ1163"/>
    <property type="match status" value="1"/>
</dbReference>
<dbReference type="EMBL" id="FZOJ01000022">
    <property type="protein sequence ID" value="SNS80980.1"/>
    <property type="molecule type" value="Genomic_DNA"/>
</dbReference>
<accession>A0A239HI36</accession>
<evidence type="ECO:0000313" key="3">
    <source>
        <dbReference type="Proteomes" id="UP000198304"/>
    </source>
</evidence>
<dbReference type="OrthoDB" id="9789133at2"/>
<dbReference type="AlphaFoldDB" id="A0A239HI36"/>
<proteinExistence type="predicted"/>
<dbReference type="InterPro" id="IPR050114">
    <property type="entry name" value="UPF0173_UPF0282_UlaG_hydrolase"/>
</dbReference>
<dbReference type="InterPro" id="IPR001279">
    <property type="entry name" value="Metallo-B-lactamas"/>
</dbReference>
<evidence type="ECO:0000313" key="2">
    <source>
        <dbReference type="EMBL" id="SNS80980.1"/>
    </source>
</evidence>
<dbReference type="SUPFAM" id="SSF56281">
    <property type="entry name" value="Metallo-hydrolase/oxidoreductase"/>
    <property type="match status" value="1"/>
</dbReference>